<evidence type="ECO:0000313" key="7">
    <source>
        <dbReference type="Proteomes" id="UP001557484"/>
    </source>
</evidence>
<reference evidence="6 7" key="1">
    <citation type="journal article" date="2011" name="Int. J. Syst. Evol. Microbiol.">
        <title>Zhongshania antarctica gen. nov., sp. nov. and Zhongshania guokunii sp. nov., gammaproteobacteria respectively isolated from coastal attached (fast) ice and surface seawater of the Antarctic.</title>
        <authorList>
            <person name="Li H.J."/>
            <person name="Zhang X.Y."/>
            <person name="Chen C.X."/>
            <person name="Zhang Y.J."/>
            <person name="Gao Z.M."/>
            <person name="Yu Y."/>
            <person name="Chen X.L."/>
            <person name="Chen B."/>
            <person name="Zhang Y.Z."/>
        </authorList>
    </citation>
    <scope>NUCLEOTIDE SEQUENCE [LARGE SCALE GENOMIC DNA]</scope>
    <source>
        <strain evidence="6 7">R06B22</strain>
    </source>
</reference>
<dbReference type="Pfam" id="PF03486">
    <property type="entry name" value="HI0933_like"/>
    <property type="match status" value="1"/>
</dbReference>
<dbReference type="InterPro" id="IPR057661">
    <property type="entry name" value="RsdA/BaiN/AoA(So)_Rossmann"/>
</dbReference>
<feature type="domain" description="RsdA/BaiN/AoA(So)-like insert" evidence="5">
    <location>
        <begin position="196"/>
        <end position="352"/>
    </location>
</feature>
<dbReference type="SUPFAM" id="SSF160996">
    <property type="entry name" value="HI0933 insert domain-like"/>
    <property type="match status" value="1"/>
</dbReference>
<dbReference type="PANTHER" id="PTHR42887:SF1">
    <property type="entry name" value="BLR3961 PROTEIN"/>
    <property type="match status" value="1"/>
</dbReference>
<evidence type="ECO:0000259" key="5">
    <source>
        <dbReference type="Pfam" id="PF22780"/>
    </source>
</evidence>
<evidence type="ECO:0000256" key="1">
    <source>
        <dbReference type="ARBA" id="ARBA00001974"/>
    </source>
</evidence>
<dbReference type="InterPro" id="IPR023166">
    <property type="entry name" value="BaiN-like_dom_sf"/>
</dbReference>
<dbReference type="Gene3D" id="1.10.8.260">
    <property type="entry name" value="HI0933 insert domain-like"/>
    <property type="match status" value="1"/>
</dbReference>
<evidence type="ECO:0000256" key="3">
    <source>
        <dbReference type="ARBA" id="ARBA00022827"/>
    </source>
</evidence>
<keyword evidence="3" id="KW-0274">FAD</keyword>
<dbReference type="InterPro" id="IPR004792">
    <property type="entry name" value="BaiN-like"/>
</dbReference>
<dbReference type="SUPFAM" id="SSF51905">
    <property type="entry name" value="FAD/NAD(P)-binding domain"/>
    <property type="match status" value="1"/>
</dbReference>
<dbReference type="NCBIfam" id="TIGR03862">
    <property type="entry name" value="flavo_PP4765"/>
    <property type="match status" value="1"/>
</dbReference>
<dbReference type="InterPro" id="IPR022460">
    <property type="entry name" value="Flavoprotein_PP4765"/>
</dbReference>
<proteinExistence type="predicted"/>
<gene>
    <name evidence="6" type="ORF">AB4875_01320</name>
</gene>
<dbReference type="Proteomes" id="UP001557484">
    <property type="component" value="Unassembled WGS sequence"/>
</dbReference>
<evidence type="ECO:0000313" key="6">
    <source>
        <dbReference type="EMBL" id="MEX1664103.1"/>
    </source>
</evidence>
<dbReference type="Gene3D" id="2.40.30.10">
    <property type="entry name" value="Translation factors"/>
    <property type="match status" value="1"/>
</dbReference>
<comment type="cofactor">
    <cofactor evidence="1">
        <name>FAD</name>
        <dbReference type="ChEBI" id="CHEBI:57692"/>
    </cofactor>
</comment>
<feature type="domain" description="RsdA/BaiN/AoA(So)-like Rossmann fold-like" evidence="4">
    <location>
        <begin position="10"/>
        <end position="404"/>
    </location>
</feature>
<evidence type="ECO:0000256" key="2">
    <source>
        <dbReference type="ARBA" id="ARBA00022630"/>
    </source>
</evidence>
<dbReference type="InterPro" id="IPR036188">
    <property type="entry name" value="FAD/NAD-bd_sf"/>
</dbReference>
<dbReference type="RefSeq" id="WP_368374229.1">
    <property type="nucleotide sequence ID" value="NZ_JBFRYB010000001.1"/>
</dbReference>
<dbReference type="Pfam" id="PF22780">
    <property type="entry name" value="HI0933_like_1st"/>
    <property type="match status" value="1"/>
</dbReference>
<dbReference type="Gene3D" id="3.50.50.60">
    <property type="entry name" value="FAD/NAD(P)-binding domain"/>
    <property type="match status" value="1"/>
</dbReference>
<accession>A0ABV3TR84</accession>
<dbReference type="InterPro" id="IPR055178">
    <property type="entry name" value="RsdA/BaiN/AoA(So)-like_dom"/>
</dbReference>
<dbReference type="PRINTS" id="PR00419">
    <property type="entry name" value="ADXRDTASE"/>
</dbReference>
<dbReference type="EMBL" id="JBFRYB010000001">
    <property type="protein sequence ID" value="MEX1664103.1"/>
    <property type="molecule type" value="Genomic_DNA"/>
</dbReference>
<protein>
    <submittedName>
        <fullName evidence="6">TIGR03862 family flavoprotein</fullName>
    </submittedName>
</protein>
<keyword evidence="7" id="KW-1185">Reference proteome</keyword>
<dbReference type="PANTHER" id="PTHR42887">
    <property type="entry name" value="OS12G0638800 PROTEIN"/>
    <property type="match status" value="1"/>
</dbReference>
<dbReference type="NCBIfam" id="TIGR00275">
    <property type="entry name" value="aminoacetone oxidase family FAD-binding enzyme"/>
    <property type="match status" value="1"/>
</dbReference>
<sequence length="414" mass="45164">MPDSVVHLSAVVIGGGPAGLMVAEQLSKAGVLVDLYDAMPTVGRKFLRAGIGGLNLTHNEDWQDFTDRYGDKAPLLKPILDSFTANDLRDWAAGLDVETFVGSSGRVFPVEKKAAPLLRRWLRRLRDNGVRIHSRHRWLDWDDSGNLRIQGPDKLLTVKAEMTFFALGGGSWSALGSDGHWLAKFKAAGASCQEFRPSNCGFEYPWSADILSNYSGSPLKLIAVSVCDNRGVEWRQRGDAVIASYGIEGGPVYGISAAMRDVIEQRGECTVYWDLDPDRSLEKLQAAIAKRRPKDSLANVLRKQCGLVGNKLAMFKALTSKAQMADLDGLPVLIKNLPQTITAIRPLDEAISTDGGICFSAIDDKLMLMQRPNTYCVGEMLDWEAPTGGYLLTACFATAVWAAKAALARKATSE</sequence>
<name>A0ABV3TR84_9GAMM</name>
<evidence type="ECO:0000259" key="4">
    <source>
        <dbReference type="Pfam" id="PF03486"/>
    </source>
</evidence>
<comment type="caution">
    <text evidence="6">The sequence shown here is derived from an EMBL/GenBank/DDBJ whole genome shotgun (WGS) entry which is preliminary data.</text>
</comment>
<keyword evidence="2" id="KW-0285">Flavoprotein</keyword>
<organism evidence="6 7">
    <name type="scientific">Zhongshania arctica</name>
    <dbReference type="NCBI Taxonomy" id="3238302"/>
    <lineage>
        <taxon>Bacteria</taxon>
        <taxon>Pseudomonadati</taxon>
        <taxon>Pseudomonadota</taxon>
        <taxon>Gammaproteobacteria</taxon>
        <taxon>Cellvibrionales</taxon>
        <taxon>Spongiibacteraceae</taxon>
        <taxon>Zhongshania</taxon>
    </lineage>
</organism>